<dbReference type="Proteomes" id="UP000309340">
    <property type="component" value="Unassembled WGS sequence"/>
</dbReference>
<dbReference type="PANTHER" id="PTHR21646:SF23">
    <property type="entry name" value="UBIQUITIN CARBOXYL-TERMINAL HYDROLASE USP2"/>
    <property type="match status" value="1"/>
</dbReference>
<feature type="compositionally biased region" description="Polar residues" evidence="2">
    <location>
        <begin position="730"/>
        <end position="742"/>
    </location>
</feature>
<evidence type="ECO:0000259" key="3">
    <source>
        <dbReference type="PROSITE" id="PS50235"/>
    </source>
</evidence>
<proteinExistence type="inferred from homology"/>
<dbReference type="InterPro" id="IPR028889">
    <property type="entry name" value="USP"/>
</dbReference>
<gene>
    <name evidence="4" type="ORF">B0A55_03512</name>
</gene>
<reference evidence="4 5" key="1">
    <citation type="submission" date="2017-03" db="EMBL/GenBank/DDBJ databases">
        <title>Genomes of endolithic fungi from Antarctica.</title>
        <authorList>
            <person name="Coleine C."/>
            <person name="Masonjones S."/>
            <person name="Stajich J.E."/>
        </authorList>
    </citation>
    <scope>NUCLEOTIDE SEQUENCE [LARGE SCALE GENOMIC DNA]</scope>
    <source>
        <strain evidence="4 5">CCFEE 5184</strain>
    </source>
</reference>
<evidence type="ECO:0000313" key="4">
    <source>
        <dbReference type="EMBL" id="TKA79421.1"/>
    </source>
</evidence>
<evidence type="ECO:0000256" key="2">
    <source>
        <dbReference type="SAM" id="MobiDB-lite"/>
    </source>
</evidence>
<dbReference type="Gene3D" id="3.90.70.10">
    <property type="entry name" value="Cysteine proteinases"/>
    <property type="match status" value="1"/>
</dbReference>
<feature type="compositionally biased region" description="Low complexity" evidence="2">
    <location>
        <begin position="1"/>
        <end position="19"/>
    </location>
</feature>
<sequence length="1168" mass="129505">MSAAAAPLPPSASNGAPSYDPRPPPPNSSGERAFEHLDDLKAKVAQGYSPHSSIAELIRIAEVGLDQAYTLNTFRRPDLAFVEFVRASEIVVDVIPRHKDYTHFTLDQPEPAKKLTLLQKRISAGNEQFAAIKQIIINNNKRSGVRPRGAQNGHIRTESAPAVQAGVNGSLVHPKIRPTPSPKPEALHGRAISSVNTNGAGPAPTSDLSERFAQLRMNTTNRPDSRASNSSIHSSPVAMPAPADYNGRSSFEPLARTSSVPYKPQGPRGMPNGTGPQMPARIVIPNLPQAPQAAYSPARNMDTMGGIAPPRHTVRSLASSSTRRSSMAPSSTASAHAPNGTAHSGEYFPNGAPNGRPVAPMPPRRTSTTVPTEPEISPEKLWDYMQRYRVLLLDFRSRSEFDEGHIYTRSIVCVDPLSIRQGTSAEELQDSLILSPEVEQDMFHQRDQYDFVVCYDNKTQSQTFLTNPDGQRQAGLKYLHEALVEFNQEKPLRRPPILLRGGLEAWVDMVGTPALAVSDTQSSVKNGQPIRRRPLATTNAAAVNGDSQLRIPKRRVRDYNPLDAEEEKFWREKARVESVVLPNPPVLSEDGARESIAEGEEDEEDAEDPSTAIREFLERFPEAGNVDRYAFSGQKPARRPPEVPRGGVVYPAPLGASVYSQAPEVPAKDLVDGSGRDGGRDSSTNGFSPEAPAKVPIYPPPTSTYPQVPTRPAPAAPRMSYQGVSDRAPSASQPASRNSSGQMVPYMNPKLLAKNIRLPRTGLVNFRNTCYMNSIIQALSATTPLSIFLMDDGFKGQLQPENWKGSKDIGFITVHYSNLLRNLWKGDVQVVRPTTFREVIKRKWEDFNNDDQQDAKEFFDVLLEYLHQDMNTNWSRSLLRALTEQEEAKRERMPKPLVARTEWIRLTHREISFIYSLFAGQYASKLTCETCGFTSTTYDLMTSISVEIPTHALDPRRPPTLDDCLRSYCSEERLTREEKWECPRCRVPREARKRITLTRAPQFLVIHFKRFRSNPGRPSTKINIAVDFPLHNFDLGPYMLPPLSETETQHLSTLYNPSQLNPADPSMTGPFTYDAYAVVRHIGATMQSGHYVTAARDRGRGCWRWYNDQRVEDFQPTDEVGSRGGGGGSGSVGDRLQSEQAYIVFYQRNSASSVQGVGGQQQQAQGKM</sequence>
<evidence type="ECO:0000313" key="5">
    <source>
        <dbReference type="Proteomes" id="UP000309340"/>
    </source>
</evidence>
<feature type="compositionally biased region" description="Pro residues" evidence="2">
    <location>
        <begin position="697"/>
        <end position="715"/>
    </location>
</feature>
<dbReference type="GO" id="GO:0004843">
    <property type="term" value="F:cysteine-type deubiquitinase activity"/>
    <property type="evidence" value="ECO:0007669"/>
    <property type="project" value="InterPro"/>
</dbReference>
<dbReference type="Gene3D" id="3.40.250.10">
    <property type="entry name" value="Rhodanese-like domain"/>
    <property type="match status" value="1"/>
</dbReference>
<dbReference type="EMBL" id="NAJQ01000090">
    <property type="protein sequence ID" value="TKA79421.1"/>
    <property type="molecule type" value="Genomic_DNA"/>
</dbReference>
<organism evidence="4 5">
    <name type="scientific">Friedmanniomyces simplex</name>
    <dbReference type="NCBI Taxonomy" id="329884"/>
    <lineage>
        <taxon>Eukaryota</taxon>
        <taxon>Fungi</taxon>
        <taxon>Dikarya</taxon>
        <taxon>Ascomycota</taxon>
        <taxon>Pezizomycotina</taxon>
        <taxon>Dothideomycetes</taxon>
        <taxon>Dothideomycetidae</taxon>
        <taxon>Mycosphaerellales</taxon>
        <taxon>Teratosphaeriaceae</taxon>
        <taxon>Friedmanniomyces</taxon>
    </lineage>
</organism>
<dbReference type="Pfam" id="PF00581">
    <property type="entry name" value="Rhodanese"/>
    <property type="match status" value="1"/>
</dbReference>
<dbReference type="PANTHER" id="PTHR21646">
    <property type="entry name" value="UBIQUITIN CARBOXYL-TERMINAL HYDROLASE"/>
    <property type="match status" value="1"/>
</dbReference>
<accession>A0A4U0XS22</accession>
<keyword evidence="5" id="KW-1185">Reference proteome</keyword>
<dbReference type="GO" id="GO:0016579">
    <property type="term" value="P:protein deubiquitination"/>
    <property type="evidence" value="ECO:0007669"/>
    <property type="project" value="InterPro"/>
</dbReference>
<evidence type="ECO:0000256" key="1">
    <source>
        <dbReference type="ARBA" id="ARBA00009085"/>
    </source>
</evidence>
<name>A0A4U0XS22_9PEZI</name>
<feature type="region of interest" description="Disordered" evidence="2">
    <location>
        <begin position="625"/>
        <end position="648"/>
    </location>
</feature>
<dbReference type="AlphaFoldDB" id="A0A4U0XS22"/>
<protein>
    <recommendedName>
        <fullName evidence="3">USP domain-containing protein</fullName>
    </recommendedName>
</protein>
<feature type="region of interest" description="Disordered" evidence="2">
    <location>
        <begin position="660"/>
        <end position="744"/>
    </location>
</feature>
<comment type="similarity">
    <text evidence="1">Belongs to the peptidase C19 family.</text>
</comment>
<feature type="compositionally biased region" description="Polar residues" evidence="2">
    <location>
        <begin position="220"/>
        <end position="234"/>
    </location>
</feature>
<dbReference type="STRING" id="329884.A0A4U0XS22"/>
<dbReference type="InterPro" id="IPR001394">
    <property type="entry name" value="Peptidase_C19_UCH"/>
</dbReference>
<dbReference type="CDD" id="cd02674">
    <property type="entry name" value="Peptidase_C19R"/>
    <property type="match status" value="1"/>
</dbReference>
<feature type="compositionally biased region" description="Acidic residues" evidence="2">
    <location>
        <begin position="597"/>
        <end position="608"/>
    </location>
</feature>
<feature type="domain" description="USP" evidence="3">
    <location>
        <begin position="761"/>
        <end position="1149"/>
    </location>
</feature>
<feature type="compositionally biased region" description="Basic and acidic residues" evidence="2">
    <location>
        <begin position="666"/>
        <end position="680"/>
    </location>
</feature>
<dbReference type="SUPFAM" id="SSF52821">
    <property type="entry name" value="Rhodanese/Cell cycle control phosphatase"/>
    <property type="match status" value="1"/>
</dbReference>
<dbReference type="InterPro" id="IPR036873">
    <property type="entry name" value="Rhodanese-like_dom_sf"/>
</dbReference>
<dbReference type="InterPro" id="IPR050185">
    <property type="entry name" value="Ub_carboxyl-term_hydrolase"/>
</dbReference>
<dbReference type="OrthoDB" id="292964at2759"/>
<comment type="caution">
    <text evidence="4">The sequence shown here is derived from an EMBL/GenBank/DDBJ whole genome shotgun (WGS) entry which is preliminary data.</text>
</comment>
<dbReference type="PROSITE" id="PS50235">
    <property type="entry name" value="USP_3"/>
    <property type="match status" value="1"/>
</dbReference>
<dbReference type="SUPFAM" id="SSF54001">
    <property type="entry name" value="Cysteine proteinases"/>
    <property type="match status" value="1"/>
</dbReference>
<feature type="region of interest" description="Disordered" evidence="2">
    <location>
        <begin position="581"/>
        <end position="609"/>
    </location>
</feature>
<dbReference type="InterPro" id="IPR038765">
    <property type="entry name" value="Papain-like_cys_pep_sf"/>
</dbReference>
<feature type="region of interest" description="Disordered" evidence="2">
    <location>
        <begin position="1114"/>
        <end position="1134"/>
    </location>
</feature>
<dbReference type="Pfam" id="PF00443">
    <property type="entry name" value="UCH"/>
    <property type="match status" value="1"/>
</dbReference>
<feature type="region of interest" description="Disordered" evidence="2">
    <location>
        <begin position="1"/>
        <end position="32"/>
    </location>
</feature>
<feature type="compositionally biased region" description="Low complexity" evidence="2">
    <location>
        <begin position="315"/>
        <end position="337"/>
    </location>
</feature>
<feature type="region of interest" description="Disordered" evidence="2">
    <location>
        <begin position="220"/>
        <end position="250"/>
    </location>
</feature>
<dbReference type="InterPro" id="IPR001763">
    <property type="entry name" value="Rhodanese-like_dom"/>
</dbReference>
<feature type="compositionally biased region" description="Gly residues" evidence="2">
    <location>
        <begin position="1122"/>
        <end position="1131"/>
    </location>
</feature>
<feature type="region of interest" description="Disordered" evidence="2">
    <location>
        <begin position="306"/>
        <end position="374"/>
    </location>
</feature>